<keyword evidence="4 7" id="KW-0812">Transmembrane</keyword>
<dbReference type="Proteomes" id="UP000886884">
    <property type="component" value="Unassembled WGS sequence"/>
</dbReference>
<evidence type="ECO:0000256" key="7">
    <source>
        <dbReference type="RuleBase" id="RU363032"/>
    </source>
</evidence>
<dbReference type="InterPro" id="IPR000515">
    <property type="entry name" value="MetI-like"/>
</dbReference>
<keyword evidence="2 7" id="KW-0813">Transport</keyword>
<proteinExistence type="inferred from homology"/>
<evidence type="ECO:0000313" key="10">
    <source>
        <dbReference type="Proteomes" id="UP000886884"/>
    </source>
</evidence>
<dbReference type="GO" id="GO:0005886">
    <property type="term" value="C:plasma membrane"/>
    <property type="evidence" value="ECO:0007669"/>
    <property type="project" value="UniProtKB-SubCell"/>
</dbReference>
<organism evidence="9 10">
    <name type="scientific">Candidatus Ornithocaccomicrobium faecavium</name>
    <dbReference type="NCBI Taxonomy" id="2840890"/>
    <lineage>
        <taxon>Bacteria</taxon>
        <taxon>Bacillati</taxon>
        <taxon>Bacillota</taxon>
        <taxon>Clostridia</taxon>
        <taxon>Candidatus Ornithocaccomicrobium</taxon>
    </lineage>
</organism>
<feature type="transmembrane region" description="Helical" evidence="7">
    <location>
        <begin position="90"/>
        <end position="109"/>
    </location>
</feature>
<evidence type="ECO:0000256" key="6">
    <source>
        <dbReference type="ARBA" id="ARBA00023136"/>
    </source>
</evidence>
<dbReference type="CDD" id="cd06261">
    <property type="entry name" value="TM_PBP2"/>
    <property type="match status" value="1"/>
</dbReference>
<name>A0A9D1PB16_9FIRM</name>
<comment type="caution">
    <text evidence="9">The sequence shown here is derived from an EMBL/GenBank/DDBJ whole genome shotgun (WGS) entry which is preliminary data.</text>
</comment>
<dbReference type="PROSITE" id="PS50928">
    <property type="entry name" value="ABC_TM1"/>
    <property type="match status" value="1"/>
</dbReference>
<comment type="similarity">
    <text evidence="7">Belongs to the binding-protein-dependent transport system permease family.</text>
</comment>
<feature type="transmembrane region" description="Helical" evidence="7">
    <location>
        <begin position="195"/>
        <end position="217"/>
    </location>
</feature>
<sequence>MKSASAHYFRENRVHRTRGDVIFSGVAYTITALLTIVVLLPMIYVVSASFSTGAAVTAGQVWLWPVDFTLYNYQAVLRYKTVWIGYRNTILYTVVGTAINIAVTMACAYPLARRNLVGRNFFTKLFTFTMIFSGGMIPGYLLMRDLHLMNTVWVMLIPGAMSAYNMIVARTFIQSTISEELLEASKIDGCSDTQFFFRILLPLSKAILAVLGIYYAVGHWNSYFNAFLYLNDRELYPLQIFLRQILIQNNMDTDLMDEDMLAQIQNLQEVLKYSIIVISTAPLMFFYPFVQKYFVKGVMIGSVKG</sequence>
<feature type="transmembrane region" description="Helical" evidence="7">
    <location>
        <begin position="121"/>
        <end position="141"/>
    </location>
</feature>
<evidence type="ECO:0000256" key="5">
    <source>
        <dbReference type="ARBA" id="ARBA00022989"/>
    </source>
</evidence>
<keyword evidence="5 7" id="KW-1133">Transmembrane helix</keyword>
<dbReference type="EMBL" id="DVOT01000245">
    <property type="protein sequence ID" value="HIV28958.1"/>
    <property type="molecule type" value="Genomic_DNA"/>
</dbReference>
<dbReference type="InterPro" id="IPR035906">
    <property type="entry name" value="MetI-like_sf"/>
</dbReference>
<dbReference type="PANTHER" id="PTHR43744">
    <property type="entry name" value="ABC TRANSPORTER PERMEASE PROTEIN MG189-RELATED-RELATED"/>
    <property type="match status" value="1"/>
</dbReference>
<dbReference type="Pfam" id="PF00528">
    <property type="entry name" value="BPD_transp_1"/>
    <property type="match status" value="1"/>
</dbReference>
<evidence type="ECO:0000256" key="3">
    <source>
        <dbReference type="ARBA" id="ARBA00022475"/>
    </source>
</evidence>
<feature type="transmembrane region" description="Helical" evidence="7">
    <location>
        <begin position="153"/>
        <end position="173"/>
    </location>
</feature>
<feature type="transmembrane region" description="Helical" evidence="7">
    <location>
        <begin position="21"/>
        <end position="44"/>
    </location>
</feature>
<reference evidence="9" key="2">
    <citation type="journal article" date="2021" name="PeerJ">
        <title>Extensive microbial diversity within the chicken gut microbiome revealed by metagenomics and culture.</title>
        <authorList>
            <person name="Gilroy R."/>
            <person name="Ravi A."/>
            <person name="Getino M."/>
            <person name="Pursley I."/>
            <person name="Horton D.L."/>
            <person name="Alikhan N.F."/>
            <person name="Baker D."/>
            <person name="Gharbi K."/>
            <person name="Hall N."/>
            <person name="Watson M."/>
            <person name="Adriaenssens E.M."/>
            <person name="Foster-Nyarko E."/>
            <person name="Jarju S."/>
            <person name="Secka A."/>
            <person name="Antonio M."/>
            <person name="Oren A."/>
            <person name="Chaudhuri R.R."/>
            <person name="La Ragione R."/>
            <person name="Hildebrand F."/>
            <person name="Pallen M.J."/>
        </authorList>
    </citation>
    <scope>NUCLEOTIDE SEQUENCE</scope>
    <source>
        <strain evidence="9">CHK183-6373</strain>
    </source>
</reference>
<reference evidence="9" key="1">
    <citation type="submission" date="2020-10" db="EMBL/GenBank/DDBJ databases">
        <authorList>
            <person name="Gilroy R."/>
        </authorList>
    </citation>
    <scope>NUCLEOTIDE SEQUENCE</scope>
    <source>
        <strain evidence="9">CHK183-6373</strain>
    </source>
</reference>
<keyword evidence="6 7" id="KW-0472">Membrane</keyword>
<gene>
    <name evidence="9" type="ORF">IAA64_13430</name>
</gene>
<dbReference type="PANTHER" id="PTHR43744:SF9">
    <property type="entry name" value="POLYGALACTURONAN_RHAMNOGALACTURONAN TRANSPORT SYSTEM PERMEASE PROTEIN YTCP"/>
    <property type="match status" value="1"/>
</dbReference>
<evidence type="ECO:0000256" key="1">
    <source>
        <dbReference type="ARBA" id="ARBA00004651"/>
    </source>
</evidence>
<protein>
    <submittedName>
        <fullName evidence="9">Carbohydrate ABC transporter permease</fullName>
    </submittedName>
</protein>
<dbReference type="AlphaFoldDB" id="A0A9D1PB16"/>
<dbReference type="SUPFAM" id="SSF161098">
    <property type="entry name" value="MetI-like"/>
    <property type="match status" value="1"/>
</dbReference>
<keyword evidence="3" id="KW-1003">Cell membrane</keyword>
<evidence type="ECO:0000256" key="4">
    <source>
        <dbReference type="ARBA" id="ARBA00022692"/>
    </source>
</evidence>
<evidence type="ECO:0000256" key="2">
    <source>
        <dbReference type="ARBA" id="ARBA00022448"/>
    </source>
</evidence>
<feature type="transmembrane region" description="Helical" evidence="7">
    <location>
        <begin position="270"/>
        <end position="290"/>
    </location>
</feature>
<feature type="domain" description="ABC transmembrane type-1" evidence="8">
    <location>
        <begin position="86"/>
        <end position="288"/>
    </location>
</feature>
<dbReference type="GO" id="GO:0055085">
    <property type="term" value="P:transmembrane transport"/>
    <property type="evidence" value="ECO:0007669"/>
    <property type="project" value="InterPro"/>
</dbReference>
<comment type="subcellular location">
    <subcellularLocation>
        <location evidence="1 7">Cell membrane</location>
        <topology evidence="1 7">Multi-pass membrane protein</topology>
    </subcellularLocation>
</comment>
<dbReference type="Gene3D" id="1.10.3720.10">
    <property type="entry name" value="MetI-like"/>
    <property type="match status" value="1"/>
</dbReference>
<accession>A0A9D1PB16</accession>
<evidence type="ECO:0000313" key="9">
    <source>
        <dbReference type="EMBL" id="HIV28958.1"/>
    </source>
</evidence>
<evidence type="ECO:0000259" key="8">
    <source>
        <dbReference type="PROSITE" id="PS50928"/>
    </source>
</evidence>